<dbReference type="Gene3D" id="3.30.50.20">
    <property type="entry name" value="prophage-derive protein ybcO"/>
    <property type="match status" value="1"/>
</dbReference>
<dbReference type="EMBL" id="JAMXQS010000006">
    <property type="protein sequence ID" value="MCO6050886.1"/>
    <property type="molecule type" value="Genomic_DNA"/>
</dbReference>
<dbReference type="Proteomes" id="UP001205906">
    <property type="component" value="Unassembled WGS sequence"/>
</dbReference>
<dbReference type="Pfam" id="PF07102">
    <property type="entry name" value="YbcO"/>
    <property type="match status" value="1"/>
</dbReference>
<accession>A0ABT1CA75</accession>
<reference evidence="2 3" key="1">
    <citation type="submission" date="2022-06" db="EMBL/GenBank/DDBJ databases">
        <title>Mesorhizobium sp. strain RP14 Genome sequencing and assembly.</title>
        <authorList>
            <person name="Kim I."/>
        </authorList>
    </citation>
    <scope>NUCLEOTIDE SEQUENCE [LARGE SCALE GENOMIC DNA]</scope>
    <source>
        <strain evidence="3">RP14(2022)</strain>
    </source>
</reference>
<organism evidence="2 3">
    <name type="scientific">Mesorhizobium liriopis</name>
    <dbReference type="NCBI Taxonomy" id="2953882"/>
    <lineage>
        <taxon>Bacteria</taxon>
        <taxon>Pseudomonadati</taxon>
        <taxon>Pseudomonadota</taxon>
        <taxon>Alphaproteobacteria</taxon>
        <taxon>Hyphomicrobiales</taxon>
        <taxon>Phyllobacteriaceae</taxon>
        <taxon>Mesorhizobium</taxon>
    </lineage>
</organism>
<gene>
    <name evidence="2" type="ORF">NGM99_13965</name>
</gene>
<dbReference type="InterPro" id="IPR010774">
    <property type="entry name" value="YbcO"/>
</dbReference>
<keyword evidence="3" id="KW-1185">Reference proteome</keyword>
<comment type="caution">
    <text evidence="2">The sequence shown here is derived from an EMBL/GenBank/DDBJ whole genome shotgun (WGS) entry which is preliminary data.</text>
</comment>
<evidence type="ECO:0000313" key="3">
    <source>
        <dbReference type="Proteomes" id="UP001205906"/>
    </source>
</evidence>
<proteinExistence type="predicted"/>
<feature type="compositionally biased region" description="Polar residues" evidence="1">
    <location>
        <begin position="138"/>
        <end position="154"/>
    </location>
</feature>
<name>A0ABT1CA75_9HYPH</name>
<evidence type="ECO:0000313" key="2">
    <source>
        <dbReference type="EMBL" id="MCO6050886.1"/>
    </source>
</evidence>
<evidence type="ECO:0000256" key="1">
    <source>
        <dbReference type="SAM" id="MobiDB-lite"/>
    </source>
</evidence>
<protein>
    <submittedName>
        <fullName evidence="2">DUF1364 domain-containing protein</fullName>
    </submittedName>
</protein>
<feature type="region of interest" description="Disordered" evidence="1">
    <location>
        <begin position="127"/>
        <end position="164"/>
    </location>
</feature>
<sequence length="164" mass="17952">MDGIAVDSQADRSRAKGGALMGMIVQKLRDSARGRDCTFEIPGVCNRNPETSVLCHAPSEVKGMGSKGHDFNAAIGCCACHAALDEHRLDREDELRIWLRGCQRTLTIWIEAGLVMVGADPANLKRRPKRKTKWASGKIQSNPTIPSRPFTSTRAALREGAERP</sequence>